<feature type="domain" description="ABC transporter" evidence="10">
    <location>
        <begin position="251"/>
        <end position="491"/>
    </location>
</feature>
<sequence>MTTSPLLDATGVAKNYGAVAALRNASLSVLPGEVHALMGANGAGKSTLVKILTGAIHADAGRVLIRGETRDIRSPAAARRAGLLPVYQEPSLIPDLDVLSNLRLTGTPVEPFRAWVRELGIPDLDLRDTARDIPLAVLRVLDLARALAVEPDVLLLDEMTAALPANLAEKVLEVVRRQGDSGRSVIFISHRFVEISALCDRATVLRDGETVGVVDIVPGVEEKIVELMLGARIVKTKMAARPTGQAASTAASRPRLSVRNLRVGTKLNDVSFDLANGEVVGVVALEGQGQDELFAALAGSIRPSGGTIEVDGQGVKFTHPSDAIRAGIAYVPGDRTEALAMQRSVHENIALPFSAALRKWGPIRVHKERTVVASAIARLQIDTRAQGEVQRLSGGNQQKVTIARWIAANARTILCFDPTRGIDVGTKQEIYKLLRELAGLDKSVLFYTSELEEVQRVCDRVIVIFGGQVVDIFPVEEADEPALMRAAYGLPRGVTADVGILADPTSHPSQTPEAAP</sequence>
<dbReference type="GO" id="GO:0016887">
    <property type="term" value="F:ATP hydrolysis activity"/>
    <property type="evidence" value="ECO:0007669"/>
    <property type="project" value="InterPro"/>
</dbReference>
<dbReference type="InterPro" id="IPR003439">
    <property type="entry name" value="ABC_transporter-like_ATP-bd"/>
</dbReference>
<comment type="similarity">
    <text evidence="1">Belongs to the ABC transporter superfamily.</text>
</comment>
<keyword evidence="8" id="KW-1278">Translocase</keyword>
<dbReference type="Gene3D" id="3.40.50.300">
    <property type="entry name" value="P-loop containing nucleotide triphosphate hydrolases"/>
    <property type="match status" value="2"/>
</dbReference>
<dbReference type="Proteomes" id="UP000002949">
    <property type="component" value="Unassembled WGS sequence"/>
</dbReference>
<dbReference type="eggNOG" id="COG1129">
    <property type="taxonomic scope" value="Bacteria"/>
</dbReference>
<evidence type="ECO:0000256" key="3">
    <source>
        <dbReference type="ARBA" id="ARBA00022475"/>
    </source>
</evidence>
<evidence type="ECO:0000256" key="2">
    <source>
        <dbReference type="ARBA" id="ARBA00022448"/>
    </source>
</evidence>
<dbReference type="PANTHER" id="PTHR43790:SF3">
    <property type="entry name" value="D-ALLOSE IMPORT ATP-BINDING PROTEIN ALSA-RELATED"/>
    <property type="match status" value="1"/>
</dbReference>
<evidence type="ECO:0000313" key="12">
    <source>
        <dbReference type="Proteomes" id="UP000002949"/>
    </source>
</evidence>
<dbReference type="PROSITE" id="PS50893">
    <property type="entry name" value="ABC_TRANSPORTER_2"/>
    <property type="match status" value="2"/>
</dbReference>
<keyword evidence="5" id="KW-0677">Repeat</keyword>
<keyword evidence="6" id="KW-0547">Nucleotide-binding</keyword>
<dbReference type="KEGG" id="mamo:A6B35_28550"/>
<evidence type="ECO:0000256" key="9">
    <source>
        <dbReference type="ARBA" id="ARBA00023136"/>
    </source>
</evidence>
<reference evidence="11 12" key="1">
    <citation type="journal article" date="2012" name="J. Bacteriol.">
        <title>Draft Genome Sequence of Plant Growth-Promoting Rhizobium Mesorhizobium amorphae, Isolated from Zinc-Lead Mine Tailings.</title>
        <authorList>
            <person name="Hao X."/>
            <person name="Lin Y."/>
            <person name="Johnstone L."/>
            <person name="Baltrus D.A."/>
            <person name="Miller S.J."/>
            <person name="Wei G."/>
            <person name="Rensing C."/>
        </authorList>
    </citation>
    <scope>NUCLEOTIDE SEQUENCE [LARGE SCALE GENOMIC DNA]</scope>
    <source>
        <strain evidence="11 12">CCNWGS0123</strain>
    </source>
</reference>
<dbReference type="InterPro" id="IPR050107">
    <property type="entry name" value="ABC_carbohydrate_import_ATPase"/>
</dbReference>
<organism evidence="11 12">
    <name type="scientific">Mesorhizobium amorphae CCNWGS0123</name>
    <dbReference type="NCBI Taxonomy" id="1082933"/>
    <lineage>
        <taxon>Bacteria</taxon>
        <taxon>Pseudomonadati</taxon>
        <taxon>Pseudomonadota</taxon>
        <taxon>Alphaproteobacteria</taxon>
        <taxon>Hyphomicrobiales</taxon>
        <taxon>Phyllobacteriaceae</taxon>
        <taxon>Mesorhizobium</taxon>
    </lineage>
</organism>
<dbReference type="PATRIC" id="fig|1082933.3.peg.4048"/>
<protein>
    <submittedName>
        <fullName evidence="11">ABC transporter-like protein</fullName>
    </submittedName>
</protein>
<dbReference type="CDD" id="cd03216">
    <property type="entry name" value="ABC_Carb_Monos_I"/>
    <property type="match status" value="1"/>
</dbReference>
<evidence type="ECO:0000259" key="10">
    <source>
        <dbReference type="PROSITE" id="PS50893"/>
    </source>
</evidence>
<evidence type="ECO:0000256" key="7">
    <source>
        <dbReference type="ARBA" id="ARBA00022840"/>
    </source>
</evidence>
<dbReference type="EMBL" id="AGSN01000137">
    <property type="protein sequence ID" value="EHH10076.1"/>
    <property type="molecule type" value="Genomic_DNA"/>
</dbReference>
<dbReference type="RefSeq" id="WP_006203835.1">
    <property type="nucleotide sequence ID" value="NZ_AGSN01000137.1"/>
</dbReference>
<evidence type="ECO:0000256" key="4">
    <source>
        <dbReference type="ARBA" id="ARBA00022597"/>
    </source>
</evidence>
<dbReference type="CDD" id="cd03215">
    <property type="entry name" value="ABC_Carb_Monos_II"/>
    <property type="match status" value="1"/>
</dbReference>
<dbReference type="SUPFAM" id="SSF52540">
    <property type="entry name" value="P-loop containing nucleoside triphosphate hydrolases"/>
    <property type="match status" value="2"/>
</dbReference>
<dbReference type="PANTHER" id="PTHR43790">
    <property type="entry name" value="CARBOHYDRATE TRANSPORT ATP-BINDING PROTEIN MG119-RELATED"/>
    <property type="match status" value="1"/>
</dbReference>
<keyword evidence="3" id="KW-1003">Cell membrane</keyword>
<accession>G6YDW4</accession>
<proteinExistence type="inferred from homology"/>
<dbReference type="AlphaFoldDB" id="G6YDW4"/>
<dbReference type="PROSITE" id="PS00211">
    <property type="entry name" value="ABC_TRANSPORTER_1"/>
    <property type="match status" value="1"/>
</dbReference>
<evidence type="ECO:0000256" key="6">
    <source>
        <dbReference type="ARBA" id="ARBA00022741"/>
    </source>
</evidence>
<evidence type="ECO:0000256" key="8">
    <source>
        <dbReference type="ARBA" id="ARBA00022967"/>
    </source>
</evidence>
<keyword evidence="2" id="KW-0813">Transport</keyword>
<evidence type="ECO:0000256" key="5">
    <source>
        <dbReference type="ARBA" id="ARBA00022737"/>
    </source>
</evidence>
<keyword evidence="4" id="KW-0762">Sugar transport</keyword>
<dbReference type="InterPro" id="IPR017871">
    <property type="entry name" value="ABC_transporter-like_CS"/>
</dbReference>
<dbReference type="Pfam" id="PF00005">
    <property type="entry name" value="ABC_tran"/>
    <property type="match status" value="2"/>
</dbReference>
<gene>
    <name evidence="11" type="ORF">MEA186_20784</name>
</gene>
<keyword evidence="7" id="KW-0067">ATP-binding</keyword>
<dbReference type="InterPro" id="IPR003593">
    <property type="entry name" value="AAA+_ATPase"/>
</dbReference>
<dbReference type="SMART" id="SM00382">
    <property type="entry name" value="AAA"/>
    <property type="match status" value="1"/>
</dbReference>
<feature type="domain" description="ABC transporter" evidence="10">
    <location>
        <begin position="7"/>
        <end position="232"/>
    </location>
</feature>
<dbReference type="OrthoDB" id="9805029at2"/>
<name>G6YDW4_9HYPH</name>
<dbReference type="InterPro" id="IPR027417">
    <property type="entry name" value="P-loop_NTPase"/>
</dbReference>
<evidence type="ECO:0000313" key="11">
    <source>
        <dbReference type="EMBL" id="EHH10076.1"/>
    </source>
</evidence>
<dbReference type="STRING" id="1082933.A6B35_28550"/>
<keyword evidence="12" id="KW-1185">Reference proteome</keyword>
<keyword evidence="9" id="KW-0472">Membrane</keyword>
<dbReference type="GO" id="GO:0005524">
    <property type="term" value="F:ATP binding"/>
    <property type="evidence" value="ECO:0007669"/>
    <property type="project" value="UniProtKB-KW"/>
</dbReference>
<evidence type="ECO:0000256" key="1">
    <source>
        <dbReference type="ARBA" id="ARBA00005417"/>
    </source>
</evidence>